<organism evidence="1 2">
    <name type="scientific">Pyricularia grisea</name>
    <name type="common">Crabgrass-specific blast fungus</name>
    <name type="synonym">Magnaporthe grisea</name>
    <dbReference type="NCBI Taxonomy" id="148305"/>
    <lineage>
        <taxon>Eukaryota</taxon>
        <taxon>Fungi</taxon>
        <taxon>Dikarya</taxon>
        <taxon>Ascomycota</taxon>
        <taxon>Pezizomycotina</taxon>
        <taxon>Sordariomycetes</taxon>
        <taxon>Sordariomycetidae</taxon>
        <taxon>Magnaporthales</taxon>
        <taxon>Pyriculariaceae</taxon>
        <taxon>Pyricularia</taxon>
    </lineage>
</organism>
<dbReference type="KEGG" id="pgri:PgNI_09495"/>
<gene>
    <name evidence="2" type="ORF">PgNI_09495</name>
</gene>
<reference evidence="2" key="2">
    <citation type="submission" date="2019-10" db="EMBL/GenBank/DDBJ databases">
        <authorList>
            <consortium name="NCBI Genome Project"/>
        </authorList>
    </citation>
    <scope>NUCLEOTIDE SEQUENCE</scope>
    <source>
        <strain evidence="2">NI907</strain>
    </source>
</reference>
<evidence type="ECO:0000313" key="2">
    <source>
        <dbReference type="RefSeq" id="XP_030977397.1"/>
    </source>
</evidence>
<dbReference type="GeneID" id="41964385"/>
<proteinExistence type="predicted"/>
<protein>
    <recommendedName>
        <fullName evidence="3">Aminotransferase class I/classII domain-containing protein</fullName>
    </recommendedName>
</protein>
<dbReference type="RefSeq" id="XP_030977397.1">
    <property type="nucleotide sequence ID" value="XM_031129477.1"/>
</dbReference>
<evidence type="ECO:0000313" key="1">
    <source>
        <dbReference type="Proteomes" id="UP000515153"/>
    </source>
</evidence>
<keyword evidence="1" id="KW-1185">Reference proteome</keyword>
<sequence>MRFDSLSKIISSEIRIGFLNGLWEIVQLVTRVLALPGAAFFVDGAKTSHVRISFNLVAEKQMDEACVRFADLVRWPWKTTGEDRGTSDGSLITS</sequence>
<reference evidence="2" key="3">
    <citation type="submission" date="2025-08" db="UniProtKB">
        <authorList>
            <consortium name="RefSeq"/>
        </authorList>
    </citation>
    <scope>IDENTIFICATION</scope>
    <source>
        <strain evidence="2">NI907</strain>
    </source>
</reference>
<dbReference type="Gene3D" id="3.90.1150.10">
    <property type="entry name" value="Aspartate Aminotransferase, domain 1"/>
    <property type="match status" value="1"/>
</dbReference>
<reference evidence="2" key="1">
    <citation type="journal article" date="2019" name="Mol. Biol. Evol.">
        <title>Blast fungal genomes show frequent chromosomal changes, gene gains and losses, and effector gene turnover.</title>
        <authorList>
            <person name="Gomez Luciano L.B."/>
            <person name="Jason Tsai I."/>
            <person name="Chuma I."/>
            <person name="Tosa Y."/>
            <person name="Chen Y.H."/>
            <person name="Li J.Y."/>
            <person name="Li M.Y."/>
            <person name="Jade Lu M.Y."/>
            <person name="Nakayashiki H."/>
            <person name="Li W.H."/>
        </authorList>
    </citation>
    <scope>NUCLEOTIDE SEQUENCE</scope>
    <source>
        <strain evidence="2">NI907</strain>
    </source>
</reference>
<dbReference type="InterPro" id="IPR015422">
    <property type="entry name" value="PyrdxlP-dep_Trfase_small"/>
</dbReference>
<accession>A0A6P8AR80</accession>
<name>A0A6P8AR80_PYRGI</name>
<dbReference type="Proteomes" id="UP000515153">
    <property type="component" value="Unplaced"/>
</dbReference>
<dbReference type="AlphaFoldDB" id="A0A6P8AR80"/>
<evidence type="ECO:0008006" key="3">
    <source>
        <dbReference type="Google" id="ProtNLM"/>
    </source>
</evidence>